<gene>
    <name evidence="2" type="ORF">A2936_04865</name>
</gene>
<keyword evidence="1" id="KW-1133">Transmembrane helix</keyword>
<comment type="caution">
    <text evidence="2">The sequence shown here is derived from an EMBL/GenBank/DDBJ whole genome shotgun (WGS) entry which is preliminary data.</text>
</comment>
<name>A0A1F7UWK2_9BACT</name>
<sequence length="154" mass="16937">MEEVIKEESSTFLPAWVVIFTRGLILMVAIGLAIGLVHLVIAAVDGRIAKLREELALSYTTGLCAIGGPTNAGFYCGNWGFPVQVGELFYRCGLEMVDNYRIVHHLHVAQFASEEEALRGINHTSAISCDLDRNVVVEDAKGWNIPSIKHLQLD</sequence>
<evidence type="ECO:0000313" key="3">
    <source>
        <dbReference type="Proteomes" id="UP000176846"/>
    </source>
</evidence>
<reference evidence="2 3" key="1">
    <citation type="journal article" date="2016" name="Nat. Commun.">
        <title>Thousands of microbial genomes shed light on interconnected biogeochemical processes in an aquifer system.</title>
        <authorList>
            <person name="Anantharaman K."/>
            <person name="Brown C.T."/>
            <person name="Hug L.A."/>
            <person name="Sharon I."/>
            <person name="Castelle C.J."/>
            <person name="Probst A.J."/>
            <person name="Thomas B.C."/>
            <person name="Singh A."/>
            <person name="Wilkins M.J."/>
            <person name="Karaoz U."/>
            <person name="Brodie E.L."/>
            <person name="Williams K.H."/>
            <person name="Hubbard S.S."/>
            <person name="Banfield J.F."/>
        </authorList>
    </citation>
    <scope>NUCLEOTIDE SEQUENCE [LARGE SCALE GENOMIC DNA]</scope>
</reference>
<feature type="transmembrane region" description="Helical" evidence="1">
    <location>
        <begin position="15"/>
        <end position="44"/>
    </location>
</feature>
<dbReference type="AlphaFoldDB" id="A0A1F7UWK2"/>
<dbReference type="Proteomes" id="UP000176846">
    <property type="component" value="Unassembled WGS sequence"/>
</dbReference>
<protein>
    <submittedName>
        <fullName evidence="2">Uncharacterized protein</fullName>
    </submittedName>
</protein>
<evidence type="ECO:0000256" key="1">
    <source>
        <dbReference type="SAM" id="Phobius"/>
    </source>
</evidence>
<keyword evidence="1" id="KW-0812">Transmembrane</keyword>
<proteinExistence type="predicted"/>
<organism evidence="2 3">
    <name type="scientific">Candidatus Uhrbacteria bacterium RIFCSPLOWO2_01_FULL_47_25</name>
    <dbReference type="NCBI Taxonomy" id="1802402"/>
    <lineage>
        <taxon>Bacteria</taxon>
        <taxon>Candidatus Uhriibacteriota</taxon>
    </lineage>
</organism>
<dbReference type="EMBL" id="MGEK01000015">
    <property type="protein sequence ID" value="OGL82636.1"/>
    <property type="molecule type" value="Genomic_DNA"/>
</dbReference>
<accession>A0A1F7UWK2</accession>
<evidence type="ECO:0000313" key="2">
    <source>
        <dbReference type="EMBL" id="OGL82636.1"/>
    </source>
</evidence>
<keyword evidence="1" id="KW-0472">Membrane</keyword>